<dbReference type="RefSeq" id="WP_006672327.1">
    <property type="nucleotide sequence ID" value="NZ_AOMA01000070.1"/>
</dbReference>
<evidence type="ECO:0000256" key="2">
    <source>
        <dbReference type="SAM" id="MobiDB-lite"/>
    </source>
</evidence>
<dbReference type="AlphaFoldDB" id="M0M5A6"/>
<proteinExistence type="predicted"/>
<comment type="caution">
    <text evidence="4">The sequence shown here is derived from an EMBL/GenBank/DDBJ whole genome shotgun (WGS) entry which is preliminary data.</text>
</comment>
<keyword evidence="1" id="KW-0175">Coiled coil</keyword>
<feature type="compositionally biased region" description="Acidic residues" evidence="2">
    <location>
        <begin position="224"/>
        <end position="236"/>
    </location>
</feature>
<feature type="region of interest" description="Disordered" evidence="2">
    <location>
        <begin position="35"/>
        <end position="55"/>
    </location>
</feature>
<dbReference type="InterPro" id="IPR035965">
    <property type="entry name" value="PAS-like_dom_sf"/>
</dbReference>
<dbReference type="SMART" id="SM00091">
    <property type="entry name" value="PAS"/>
    <property type="match status" value="1"/>
</dbReference>
<dbReference type="PROSITE" id="PS50112">
    <property type="entry name" value="PAS"/>
    <property type="match status" value="1"/>
</dbReference>
<dbReference type="Gene3D" id="3.30.565.10">
    <property type="entry name" value="Histidine kinase-like ATPase, C-terminal domain"/>
    <property type="match status" value="1"/>
</dbReference>
<gene>
    <name evidence="4" type="ORF">C446_06930</name>
</gene>
<dbReference type="InterPro" id="IPR029016">
    <property type="entry name" value="GAF-like_dom_sf"/>
</dbReference>
<evidence type="ECO:0000259" key="3">
    <source>
        <dbReference type="PROSITE" id="PS50112"/>
    </source>
</evidence>
<dbReference type="Pfam" id="PF13188">
    <property type="entry name" value="PAS_8"/>
    <property type="match status" value="1"/>
</dbReference>
<feature type="coiled-coil region" evidence="1">
    <location>
        <begin position="412"/>
        <end position="453"/>
    </location>
</feature>
<protein>
    <submittedName>
        <fullName evidence="4">GAF domain-containing protein</fullName>
    </submittedName>
</protein>
<dbReference type="eggNOG" id="arCOG02334">
    <property type="taxonomic scope" value="Archaea"/>
</dbReference>
<reference evidence="4 5" key="1">
    <citation type="journal article" date="2014" name="PLoS Genet.">
        <title>Phylogenetically driven sequencing of extremely halophilic archaea reveals strategies for static and dynamic osmo-response.</title>
        <authorList>
            <person name="Becker E.A."/>
            <person name="Seitzer P.M."/>
            <person name="Tritt A."/>
            <person name="Larsen D."/>
            <person name="Krusor M."/>
            <person name="Yao A.I."/>
            <person name="Wu D."/>
            <person name="Madern D."/>
            <person name="Eisen J.A."/>
            <person name="Darling A.E."/>
            <person name="Facciotti M.T."/>
        </authorList>
    </citation>
    <scope>NUCLEOTIDE SEQUENCE [LARGE SCALE GENOMIC DNA]</scope>
    <source>
        <strain evidence="4 5">JCM 10879</strain>
    </source>
</reference>
<sequence>MAHSSPRPRPRPRTLLYAATTETAAREGAAALERRLVETTDETEASREPTVHPIGTPERLRELAPEADCVVFAERAEDRRGNDNPGFGPASAVDLLEVADACVETPLVVFTDDAYSSTIARAAGGVDGYVRRGTDDAICHLADEVEKACHAVATGMQTGTRTDTQRATGMQTGTRTDTQRATGESVAPPPSDPADGDGERAGRLEERPNAPPGMDAPDPPDTADTGEADGDDESGDGETSGATTAVLEAAARIAECRDRERLFEQLIEEVVEVLGYEYCWIATVKFGDLVPRATAPAIPEETIGETPVRSPFGRAFRNDSAVRIDLGLHDVLERPSENARSLYSVPVGDVGVLQVVVDSPGDAAERAKRPAASDGGAVETDRYAQSSDESDLEILESLCEYAATILERNWGERGLINERDRVRREQERLEAERDVLADACTRLEAERDRLQRVFENVPDPVVRYELEDGQAVIRAVNAAFAETFDADPNALIGEPIAEYTVPDGLEERAETLSAALRSGDRQLLIHRRETVEGVQDFVLTAVPLETVVEEGSSDDETEDGGQLLTETGLLVYDDVTERKRRELEHAAATHRLETITDLLGEEVDPSLTVARSYLELAEETGEKEHFRTIADAHDRLAEGVTALETVADTEAAEPVAVSDVARRAWATVDTGDAQLVTESDLVLEADRERLRELFEYVLETAVDAEVAGDAESEPITVTVGATDDGFYVAGDRPANEDGPEGRQEAPTPGRLDGADGAGLQLDLVEEIAADHGWDVGVAEDEDGTAFAFRGVDALDLA</sequence>
<feature type="compositionally biased region" description="Basic and acidic residues" evidence="2">
    <location>
        <begin position="733"/>
        <end position="743"/>
    </location>
</feature>
<dbReference type="EMBL" id="AOMA01000070">
    <property type="protein sequence ID" value="EMA40891.1"/>
    <property type="molecule type" value="Genomic_DNA"/>
</dbReference>
<dbReference type="eggNOG" id="arCOG02333">
    <property type="taxonomic scope" value="Archaea"/>
</dbReference>
<dbReference type="InterPro" id="IPR036890">
    <property type="entry name" value="HATPase_C_sf"/>
</dbReference>
<dbReference type="SUPFAM" id="SSF55781">
    <property type="entry name" value="GAF domain-like"/>
    <property type="match status" value="1"/>
</dbReference>
<dbReference type="OrthoDB" id="8127at2157"/>
<organism evidence="4 5">
    <name type="scientific">Halobiforma nitratireducens JCM 10879</name>
    <dbReference type="NCBI Taxonomy" id="1227454"/>
    <lineage>
        <taxon>Archaea</taxon>
        <taxon>Methanobacteriati</taxon>
        <taxon>Methanobacteriota</taxon>
        <taxon>Stenosarchaea group</taxon>
        <taxon>Halobacteria</taxon>
        <taxon>Halobacteriales</taxon>
        <taxon>Natrialbaceae</taxon>
        <taxon>Halobiforma</taxon>
    </lineage>
</organism>
<dbReference type="Proteomes" id="UP000011607">
    <property type="component" value="Unassembled WGS sequence"/>
</dbReference>
<feature type="compositionally biased region" description="Basic and acidic residues" evidence="2">
    <location>
        <begin position="35"/>
        <end position="50"/>
    </location>
</feature>
<keyword evidence="5" id="KW-1185">Reference proteome</keyword>
<dbReference type="InterPro" id="IPR000014">
    <property type="entry name" value="PAS"/>
</dbReference>
<feature type="domain" description="PAS" evidence="3">
    <location>
        <begin position="446"/>
        <end position="519"/>
    </location>
</feature>
<dbReference type="STRING" id="1227454.C446_06930"/>
<feature type="region of interest" description="Disordered" evidence="2">
    <location>
        <begin position="729"/>
        <end position="756"/>
    </location>
</feature>
<evidence type="ECO:0000313" key="4">
    <source>
        <dbReference type="EMBL" id="EMA40891.1"/>
    </source>
</evidence>
<dbReference type="SUPFAM" id="SSF55785">
    <property type="entry name" value="PYP-like sensor domain (PAS domain)"/>
    <property type="match status" value="1"/>
</dbReference>
<name>M0M5A6_9EURY</name>
<dbReference type="Gene3D" id="3.30.450.20">
    <property type="entry name" value="PAS domain"/>
    <property type="match status" value="1"/>
</dbReference>
<feature type="region of interest" description="Disordered" evidence="2">
    <location>
        <begin position="363"/>
        <end position="385"/>
    </location>
</feature>
<feature type="compositionally biased region" description="Basic and acidic residues" evidence="2">
    <location>
        <begin position="197"/>
        <end position="208"/>
    </location>
</feature>
<dbReference type="Gene3D" id="3.30.450.40">
    <property type="match status" value="1"/>
</dbReference>
<evidence type="ECO:0000256" key="1">
    <source>
        <dbReference type="SAM" id="Coils"/>
    </source>
</evidence>
<dbReference type="CDD" id="cd00130">
    <property type="entry name" value="PAS"/>
    <property type="match status" value="1"/>
</dbReference>
<evidence type="ECO:0000313" key="5">
    <source>
        <dbReference type="Proteomes" id="UP000011607"/>
    </source>
</evidence>
<feature type="compositionally biased region" description="Polar residues" evidence="2">
    <location>
        <begin position="158"/>
        <end position="182"/>
    </location>
</feature>
<feature type="region of interest" description="Disordered" evidence="2">
    <location>
        <begin position="158"/>
        <end position="240"/>
    </location>
</feature>
<accession>M0M5A6</accession>
<dbReference type="PATRIC" id="fig|1227454.3.peg.1391"/>